<feature type="compositionally biased region" description="Basic and acidic residues" evidence="1">
    <location>
        <begin position="42"/>
        <end position="66"/>
    </location>
</feature>
<dbReference type="Proteomes" id="UP000606974">
    <property type="component" value="Unassembled WGS sequence"/>
</dbReference>
<dbReference type="EMBL" id="JAACFV010000124">
    <property type="protein sequence ID" value="KAF7504891.1"/>
    <property type="molecule type" value="Genomic_DNA"/>
</dbReference>
<protein>
    <submittedName>
        <fullName evidence="2">Uncharacterized protein</fullName>
    </submittedName>
</protein>
<comment type="caution">
    <text evidence="2">The sequence shown here is derived from an EMBL/GenBank/DDBJ whole genome shotgun (WGS) entry which is preliminary data.</text>
</comment>
<name>A0A8H7AD18_9EURO</name>
<proteinExistence type="predicted"/>
<keyword evidence="3" id="KW-1185">Reference proteome</keyword>
<accession>A0A8H7AD18</accession>
<feature type="region of interest" description="Disordered" evidence="1">
    <location>
        <begin position="42"/>
        <end position="128"/>
    </location>
</feature>
<evidence type="ECO:0000313" key="3">
    <source>
        <dbReference type="Proteomes" id="UP000606974"/>
    </source>
</evidence>
<reference evidence="2" key="1">
    <citation type="submission" date="2020-02" db="EMBL/GenBank/DDBJ databases">
        <authorList>
            <person name="Palmer J.M."/>
        </authorList>
    </citation>
    <scope>NUCLEOTIDE SEQUENCE</scope>
    <source>
        <strain evidence="2">EPUS1.4</strain>
        <tissue evidence="2">Thallus</tissue>
    </source>
</reference>
<dbReference type="AlphaFoldDB" id="A0A8H7AD18"/>
<gene>
    <name evidence="2" type="ORF">GJ744_001612</name>
</gene>
<evidence type="ECO:0000256" key="1">
    <source>
        <dbReference type="SAM" id="MobiDB-lite"/>
    </source>
</evidence>
<feature type="region of interest" description="Disordered" evidence="1">
    <location>
        <begin position="1"/>
        <end position="23"/>
    </location>
</feature>
<sequence length="128" mass="13765">MSAGTGAGSMKRGQEERPKKVRQLEVNLTLLREDTWAYGCGRAEDKWGEGEGRADQGGEGERHSKQGDAVGGMDKQNRRGSLLSVHASLSSPSARSEKPERLLQISVSHQLGRQEREPDLLGIGAGVG</sequence>
<evidence type="ECO:0000313" key="2">
    <source>
        <dbReference type="EMBL" id="KAF7504891.1"/>
    </source>
</evidence>
<organism evidence="2 3">
    <name type="scientific">Endocarpon pusillum</name>
    <dbReference type="NCBI Taxonomy" id="364733"/>
    <lineage>
        <taxon>Eukaryota</taxon>
        <taxon>Fungi</taxon>
        <taxon>Dikarya</taxon>
        <taxon>Ascomycota</taxon>
        <taxon>Pezizomycotina</taxon>
        <taxon>Eurotiomycetes</taxon>
        <taxon>Chaetothyriomycetidae</taxon>
        <taxon>Verrucariales</taxon>
        <taxon>Verrucariaceae</taxon>
        <taxon>Endocarpon</taxon>
    </lineage>
</organism>